<dbReference type="Proteomes" id="UP001629953">
    <property type="component" value="Unassembled WGS sequence"/>
</dbReference>
<reference evidence="1 2" key="1">
    <citation type="journal article" date="2013" name="Int. J. Syst. Evol. Microbiol.">
        <title>Celerinatantimonas yamalensis sp. nov., a cold-adapted diazotrophic bacterium from a cold permafrost brine.</title>
        <authorList>
            <person name="Shcherbakova V."/>
            <person name="Chuvilskaya N."/>
            <person name="Rivkina E."/>
            <person name="Demidov N."/>
            <person name="Uchaeva V."/>
            <person name="Suetin S."/>
            <person name="Suzina N."/>
            <person name="Gilichinsky D."/>
        </authorList>
    </citation>
    <scope>NUCLEOTIDE SEQUENCE [LARGE SCALE GENOMIC DNA]</scope>
    <source>
        <strain evidence="1 2">C7</strain>
    </source>
</reference>
<comment type="caution">
    <text evidence="1">The sequence shown here is derived from an EMBL/GenBank/DDBJ whole genome shotgun (WGS) entry which is preliminary data.</text>
</comment>
<dbReference type="InterPro" id="IPR014054">
    <property type="entry name" value="Phage_regulatory_Rha"/>
</dbReference>
<keyword evidence="2" id="KW-1185">Reference proteome</keyword>
<gene>
    <name evidence="1" type="ORF">ABUE30_09025</name>
</gene>
<evidence type="ECO:0000313" key="1">
    <source>
        <dbReference type="EMBL" id="MFM2485203.1"/>
    </source>
</evidence>
<evidence type="ECO:0000313" key="2">
    <source>
        <dbReference type="Proteomes" id="UP001629953"/>
    </source>
</evidence>
<proteinExistence type="predicted"/>
<name>A0ABW9G6J7_9GAMM</name>
<protein>
    <submittedName>
        <fullName evidence="1">Rha family transcriptional regulator</fullName>
    </submittedName>
</protein>
<accession>A0ABW9G6J7</accession>
<dbReference type="RefSeq" id="WP_408623577.1">
    <property type="nucleotide sequence ID" value="NZ_JBEQCT010000003.1"/>
</dbReference>
<sequence>MTKSFGKHHRNVLRKIESLECSAEFHALNFEVMENEVEIGLGKTRQEKAYRIIRDGFVFLAMGFTDTKAAQFKEAYINAFNQMEKQLNEQKQLIGTSILEIESYSL</sequence>
<dbReference type="EMBL" id="JBEQCT010000003">
    <property type="protein sequence ID" value="MFM2485203.1"/>
    <property type="molecule type" value="Genomic_DNA"/>
</dbReference>
<dbReference type="NCBIfam" id="TIGR02681">
    <property type="entry name" value="phage_pRha"/>
    <property type="match status" value="1"/>
</dbReference>
<dbReference type="Pfam" id="PF09669">
    <property type="entry name" value="Phage_pRha"/>
    <property type="match status" value="1"/>
</dbReference>
<organism evidence="1 2">
    <name type="scientific">Celerinatantimonas yamalensis</name>
    <dbReference type="NCBI Taxonomy" id="559956"/>
    <lineage>
        <taxon>Bacteria</taxon>
        <taxon>Pseudomonadati</taxon>
        <taxon>Pseudomonadota</taxon>
        <taxon>Gammaproteobacteria</taxon>
        <taxon>Celerinatantimonadaceae</taxon>
        <taxon>Celerinatantimonas</taxon>
    </lineage>
</organism>